<proteinExistence type="predicted"/>
<comment type="caution">
    <text evidence="1">The sequence shown here is derived from an EMBL/GenBank/DDBJ whole genome shotgun (WGS) entry which is preliminary data.</text>
</comment>
<name>A0AAD7LB56_QUISA</name>
<protein>
    <submittedName>
        <fullName evidence="1">Uncharacterized protein</fullName>
    </submittedName>
</protein>
<evidence type="ECO:0000313" key="1">
    <source>
        <dbReference type="EMBL" id="KAJ7954527.1"/>
    </source>
</evidence>
<reference evidence="1" key="1">
    <citation type="journal article" date="2023" name="Science">
        <title>Elucidation of the pathway for biosynthesis of saponin adjuvants from the soapbark tree.</title>
        <authorList>
            <person name="Reed J."/>
            <person name="Orme A."/>
            <person name="El-Demerdash A."/>
            <person name="Owen C."/>
            <person name="Martin L.B.B."/>
            <person name="Misra R.C."/>
            <person name="Kikuchi S."/>
            <person name="Rejzek M."/>
            <person name="Martin A.C."/>
            <person name="Harkess A."/>
            <person name="Leebens-Mack J."/>
            <person name="Louveau T."/>
            <person name="Stephenson M.J."/>
            <person name="Osbourn A."/>
        </authorList>
    </citation>
    <scope>NUCLEOTIDE SEQUENCE</scope>
    <source>
        <strain evidence="1">S10</strain>
    </source>
</reference>
<keyword evidence="2" id="KW-1185">Reference proteome</keyword>
<sequence length="76" mass="8516">MCVSLEKPQATLVNALKLPCFGLCSRKHHSFLPLKPMAATIRGQQPSSVVLPCFWSSREATEEGSSVWFNFVLIMY</sequence>
<dbReference type="EMBL" id="JARAOO010000010">
    <property type="protein sequence ID" value="KAJ7954527.1"/>
    <property type="molecule type" value="Genomic_DNA"/>
</dbReference>
<gene>
    <name evidence="1" type="ORF">O6P43_026099</name>
</gene>
<dbReference type="AlphaFoldDB" id="A0AAD7LB56"/>
<dbReference type="Proteomes" id="UP001163823">
    <property type="component" value="Chromosome 10"/>
</dbReference>
<organism evidence="1 2">
    <name type="scientific">Quillaja saponaria</name>
    <name type="common">Soap bark tree</name>
    <dbReference type="NCBI Taxonomy" id="32244"/>
    <lineage>
        <taxon>Eukaryota</taxon>
        <taxon>Viridiplantae</taxon>
        <taxon>Streptophyta</taxon>
        <taxon>Embryophyta</taxon>
        <taxon>Tracheophyta</taxon>
        <taxon>Spermatophyta</taxon>
        <taxon>Magnoliopsida</taxon>
        <taxon>eudicotyledons</taxon>
        <taxon>Gunneridae</taxon>
        <taxon>Pentapetalae</taxon>
        <taxon>rosids</taxon>
        <taxon>fabids</taxon>
        <taxon>Fabales</taxon>
        <taxon>Quillajaceae</taxon>
        <taxon>Quillaja</taxon>
    </lineage>
</organism>
<accession>A0AAD7LB56</accession>
<evidence type="ECO:0000313" key="2">
    <source>
        <dbReference type="Proteomes" id="UP001163823"/>
    </source>
</evidence>
<dbReference type="KEGG" id="qsa:O6P43_026099"/>